<keyword evidence="5" id="KW-1185">Reference proteome</keyword>
<accession>A0AAE0BPC7</accession>
<dbReference type="Pfam" id="PF13405">
    <property type="entry name" value="EF-hand_6"/>
    <property type="match status" value="1"/>
</dbReference>
<dbReference type="SMART" id="SM00054">
    <property type="entry name" value="EFh"/>
    <property type="match status" value="3"/>
</dbReference>
<dbReference type="Gene3D" id="1.10.238.10">
    <property type="entry name" value="EF-hand"/>
    <property type="match status" value="2"/>
</dbReference>
<evidence type="ECO:0000313" key="4">
    <source>
        <dbReference type="EMBL" id="KAK3239419.1"/>
    </source>
</evidence>
<evidence type="ECO:0000256" key="2">
    <source>
        <dbReference type="ARBA" id="ARBA00022837"/>
    </source>
</evidence>
<gene>
    <name evidence="4" type="ORF">CYMTET_50651</name>
</gene>
<dbReference type="GO" id="GO:0016460">
    <property type="term" value="C:myosin II complex"/>
    <property type="evidence" value="ECO:0007669"/>
    <property type="project" value="TreeGrafter"/>
</dbReference>
<keyword evidence="2" id="KW-0106">Calcium</keyword>
<protein>
    <recommendedName>
        <fullName evidence="3">EF-hand domain-containing protein</fullName>
    </recommendedName>
</protein>
<dbReference type="PROSITE" id="PS50222">
    <property type="entry name" value="EF_HAND_2"/>
    <property type="match status" value="3"/>
</dbReference>
<proteinExistence type="predicted"/>
<dbReference type="GO" id="GO:0005509">
    <property type="term" value="F:calcium ion binding"/>
    <property type="evidence" value="ECO:0007669"/>
    <property type="project" value="InterPro"/>
</dbReference>
<evidence type="ECO:0000313" key="5">
    <source>
        <dbReference type="Proteomes" id="UP001190700"/>
    </source>
</evidence>
<keyword evidence="1" id="KW-0677">Repeat</keyword>
<evidence type="ECO:0000256" key="1">
    <source>
        <dbReference type="ARBA" id="ARBA00022737"/>
    </source>
</evidence>
<comment type="caution">
    <text evidence="4">The sequence shown here is derived from an EMBL/GenBank/DDBJ whole genome shotgun (WGS) entry which is preliminary data.</text>
</comment>
<dbReference type="SUPFAM" id="SSF47473">
    <property type="entry name" value="EF-hand"/>
    <property type="match status" value="1"/>
</dbReference>
<dbReference type="InterPro" id="IPR011992">
    <property type="entry name" value="EF-hand-dom_pair"/>
</dbReference>
<feature type="domain" description="EF-hand" evidence="3">
    <location>
        <begin position="60"/>
        <end position="95"/>
    </location>
</feature>
<dbReference type="CDD" id="cd00051">
    <property type="entry name" value="EFh"/>
    <property type="match status" value="2"/>
</dbReference>
<dbReference type="Proteomes" id="UP001190700">
    <property type="component" value="Unassembled WGS sequence"/>
</dbReference>
<dbReference type="FunFam" id="1.10.238.10:FF:000527">
    <property type="entry name" value="Calmodulin-3"/>
    <property type="match status" value="1"/>
</dbReference>
<feature type="domain" description="EF-hand" evidence="3">
    <location>
        <begin position="96"/>
        <end position="129"/>
    </location>
</feature>
<dbReference type="PANTHER" id="PTHR23048:SF0">
    <property type="entry name" value="CALMODULIN LIKE 3"/>
    <property type="match status" value="1"/>
</dbReference>
<feature type="domain" description="EF-hand" evidence="3">
    <location>
        <begin position="10"/>
        <end position="45"/>
    </location>
</feature>
<dbReference type="PANTHER" id="PTHR23048">
    <property type="entry name" value="MYOSIN LIGHT CHAIN 1, 3"/>
    <property type="match status" value="1"/>
</dbReference>
<dbReference type="Pfam" id="PF13499">
    <property type="entry name" value="EF-hand_7"/>
    <property type="match status" value="1"/>
</dbReference>
<organism evidence="4 5">
    <name type="scientific">Cymbomonas tetramitiformis</name>
    <dbReference type="NCBI Taxonomy" id="36881"/>
    <lineage>
        <taxon>Eukaryota</taxon>
        <taxon>Viridiplantae</taxon>
        <taxon>Chlorophyta</taxon>
        <taxon>Pyramimonadophyceae</taxon>
        <taxon>Pyramimonadales</taxon>
        <taxon>Pyramimonadaceae</taxon>
        <taxon>Cymbomonas</taxon>
    </lineage>
</organism>
<evidence type="ECO:0000259" key="3">
    <source>
        <dbReference type="PROSITE" id="PS50222"/>
    </source>
</evidence>
<name>A0AAE0BPC7_9CHLO</name>
<dbReference type="InterPro" id="IPR002048">
    <property type="entry name" value="EF_hand_dom"/>
</dbReference>
<dbReference type="FunFam" id="1.10.238.10:FF:000003">
    <property type="entry name" value="Calmodulin A"/>
    <property type="match status" value="1"/>
</dbReference>
<dbReference type="InterPro" id="IPR018247">
    <property type="entry name" value="EF_Hand_1_Ca_BS"/>
</dbReference>
<dbReference type="EMBL" id="LGRX02033919">
    <property type="protein sequence ID" value="KAK3239419.1"/>
    <property type="molecule type" value="Genomic_DNA"/>
</dbReference>
<dbReference type="InterPro" id="IPR050230">
    <property type="entry name" value="CALM/Myosin/TropC-like"/>
</dbReference>
<reference evidence="4 5" key="1">
    <citation type="journal article" date="2015" name="Genome Biol. Evol.">
        <title>Comparative Genomics of a Bacterivorous Green Alga Reveals Evolutionary Causalities and Consequences of Phago-Mixotrophic Mode of Nutrition.</title>
        <authorList>
            <person name="Burns J.A."/>
            <person name="Paasch A."/>
            <person name="Narechania A."/>
            <person name="Kim E."/>
        </authorList>
    </citation>
    <scope>NUCLEOTIDE SEQUENCE [LARGE SCALE GENOMIC DNA]</scope>
    <source>
        <strain evidence="4 5">PLY_AMNH</strain>
    </source>
</reference>
<dbReference type="AlphaFoldDB" id="A0AAE0BPC7"/>
<sequence length="129" mass="14646">MTDQERLSDEQIAEFKEAFAIFDKDGDGTIVTEELETVMRALGQNPTEKELEDMINEDACSEDELIDAFNAFDESQNGSLSAADLRHVMTNIGEKLSESEMEDFFKASNVDRKGQISYEEFRKMMIGEL</sequence>
<dbReference type="PROSITE" id="PS00018">
    <property type="entry name" value="EF_HAND_1"/>
    <property type="match status" value="1"/>
</dbReference>